<feature type="transmembrane region" description="Helical" evidence="3">
    <location>
        <begin position="46"/>
        <end position="65"/>
    </location>
</feature>
<dbReference type="CDD" id="cd07385">
    <property type="entry name" value="MPP_YkuE_C"/>
    <property type="match status" value="1"/>
</dbReference>
<dbReference type="SUPFAM" id="SSF56300">
    <property type="entry name" value="Metallo-dependent phosphatases"/>
    <property type="match status" value="1"/>
</dbReference>
<dbReference type="PANTHER" id="PTHR31302:SF31">
    <property type="entry name" value="PHOSPHODIESTERASE YAEI"/>
    <property type="match status" value="1"/>
</dbReference>
<dbReference type="GO" id="GO:0016020">
    <property type="term" value="C:membrane"/>
    <property type="evidence" value="ECO:0007669"/>
    <property type="project" value="GOC"/>
</dbReference>
<evidence type="ECO:0000256" key="2">
    <source>
        <dbReference type="ARBA" id="ARBA00022801"/>
    </source>
</evidence>
<keyword evidence="3" id="KW-0472">Membrane</keyword>
<dbReference type="GO" id="GO:0046872">
    <property type="term" value="F:metal ion binding"/>
    <property type="evidence" value="ECO:0007669"/>
    <property type="project" value="UniProtKB-KW"/>
</dbReference>
<name>A0A650EKA6_9HELI</name>
<dbReference type="InterPro" id="IPR004843">
    <property type="entry name" value="Calcineurin-like_PHP"/>
</dbReference>
<feature type="transmembrane region" description="Helical" evidence="3">
    <location>
        <begin position="77"/>
        <end position="106"/>
    </location>
</feature>
<sequence length="387" mass="43581">MQDVPQIAQMQNAFFPLVGALIFILLHFYIYKGLVKSVSTKPTIRLLWKVFVVVNMFGCIAYLFFRQNPIIPQAIYFLLSLSLGMAFVLFIATLLYQFCSLFIMMIRSKSERSRWRHRSKVGIFVLSLVMIVYGTFNGIKTPDVTSVKIELEGLTTPIRAVVLSDLHIGGLIESNKINEIVQIVNDLDVDMVFLTGDIVDARLADAEEAIDKLKGLQAKDGIFYVLGNHEYFHDIENIIAKIESLGFNVLINKSQIVNDNVNIVGIADLMGFRVGYLMPDFQEAFSQTNPALPTILLSHQPKVIEYLSNDDKVDLILSGHTHGGQIFPFSLAVLVQQPYLYGLHEIPNFLKTKIYVNQGTGFWGPPMRIGSYREITLLELTPLSSNP</sequence>
<feature type="domain" description="Calcineurin-like phosphoesterase" evidence="4">
    <location>
        <begin position="159"/>
        <end position="323"/>
    </location>
</feature>
<accession>A0A650EKA6</accession>
<gene>
    <name evidence="5" type="ORF">Helico4rc_1830</name>
</gene>
<dbReference type="Pfam" id="PF00149">
    <property type="entry name" value="Metallophos"/>
    <property type="match status" value="1"/>
</dbReference>
<keyword evidence="3" id="KW-0812">Transmembrane</keyword>
<dbReference type="GO" id="GO:0009245">
    <property type="term" value="P:lipid A biosynthetic process"/>
    <property type="evidence" value="ECO:0007669"/>
    <property type="project" value="TreeGrafter"/>
</dbReference>
<feature type="transmembrane region" description="Helical" evidence="3">
    <location>
        <begin position="13"/>
        <end position="34"/>
    </location>
</feature>
<dbReference type="InterPro" id="IPR029052">
    <property type="entry name" value="Metallo-depent_PP-like"/>
</dbReference>
<organism evidence="5">
    <name type="scientific">uncultured Helicobacter sp</name>
    <dbReference type="NCBI Taxonomy" id="175537"/>
    <lineage>
        <taxon>Bacteria</taxon>
        <taxon>Pseudomonadati</taxon>
        <taxon>Campylobacterota</taxon>
        <taxon>Epsilonproteobacteria</taxon>
        <taxon>Campylobacterales</taxon>
        <taxon>Helicobacteraceae</taxon>
        <taxon>Helicobacter</taxon>
        <taxon>environmental samples</taxon>
    </lineage>
</organism>
<evidence type="ECO:0000256" key="1">
    <source>
        <dbReference type="ARBA" id="ARBA00022723"/>
    </source>
</evidence>
<evidence type="ECO:0000313" key="5">
    <source>
        <dbReference type="EMBL" id="QGT50063.1"/>
    </source>
</evidence>
<dbReference type="EMBL" id="MN577567">
    <property type="protein sequence ID" value="QGT50063.1"/>
    <property type="molecule type" value="Genomic_DNA"/>
</dbReference>
<dbReference type="InterPro" id="IPR051158">
    <property type="entry name" value="Metallophosphoesterase_sf"/>
</dbReference>
<dbReference type="AlphaFoldDB" id="A0A650EKA6"/>
<reference evidence="5" key="1">
    <citation type="journal article" date="2020" name="J. ISSAAS">
        <title>Lactobacilli and other gastrointestinal microbiota of Peromyscus leucopus, reservoir host for agents of Lyme disease and other zoonoses in North America.</title>
        <authorList>
            <person name="Milovic A."/>
            <person name="Bassam K."/>
            <person name="Shao H."/>
            <person name="Chatzistamou I."/>
            <person name="Tufts D.M."/>
            <person name="Diuk-Wasser M."/>
            <person name="Barbour A.G."/>
        </authorList>
    </citation>
    <scope>NUCLEOTIDE SEQUENCE</scope>
    <source>
        <strain evidence="5">LL4</strain>
    </source>
</reference>
<dbReference type="GO" id="GO:0008758">
    <property type="term" value="F:UDP-2,3-diacylglucosamine hydrolase activity"/>
    <property type="evidence" value="ECO:0007669"/>
    <property type="project" value="TreeGrafter"/>
</dbReference>
<evidence type="ECO:0000259" key="4">
    <source>
        <dbReference type="Pfam" id="PF00149"/>
    </source>
</evidence>
<keyword evidence="3" id="KW-1133">Transmembrane helix</keyword>
<dbReference type="PANTHER" id="PTHR31302">
    <property type="entry name" value="TRANSMEMBRANE PROTEIN WITH METALLOPHOSPHOESTERASE DOMAIN-RELATED"/>
    <property type="match status" value="1"/>
</dbReference>
<dbReference type="EC" id="3.1.-.-" evidence="5"/>
<evidence type="ECO:0000256" key="3">
    <source>
        <dbReference type="SAM" id="Phobius"/>
    </source>
</evidence>
<protein>
    <submittedName>
        <fullName evidence="5">Putative metallophosphoesterase</fullName>
        <ecNumber evidence="5">3.1.-.-</ecNumber>
    </submittedName>
</protein>
<keyword evidence="1" id="KW-0479">Metal-binding</keyword>
<keyword evidence="2 5" id="KW-0378">Hydrolase</keyword>
<proteinExistence type="predicted"/>
<dbReference type="Gene3D" id="3.60.21.10">
    <property type="match status" value="1"/>
</dbReference>